<protein>
    <submittedName>
        <fullName evidence="2">CRISPR system CASCADE complex protein CasC</fullName>
    </submittedName>
</protein>
<comment type="caution">
    <text evidence="2">The sequence shown here is derived from an EMBL/GenBank/DDBJ whole genome shotgun (WGS) entry which is preliminary data.</text>
</comment>
<dbReference type="InterPro" id="IPR010148">
    <property type="entry name" value="CRISPR-assoc_prot_CT1975"/>
</dbReference>
<dbReference type="HOGENOM" id="CLU_044824_0_0_9"/>
<accession>E0NN52</accession>
<evidence type="ECO:0000313" key="2">
    <source>
        <dbReference type="EMBL" id="EFM24725.1"/>
    </source>
</evidence>
<evidence type="ECO:0000313" key="3">
    <source>
        <dbReference type="Proteomes" id="UP000003280"/>
    </source>
</evidence>
<dbReference type="eggNOG" id="COG1857">
    <property type="taxonomic scope" value="Bacteria"/>
</dbReference>
<dbReference type="Proteomes" id="UP000003280">
    <property type="component" value="Unassembled WGS sequence"/>
</dbReference>
<dbReference type="AlphaFoldDB" id="E0NN52"/>
<name>E0NN52_9FIRM</name>
<evidence type="ECO:0000256" key="1">
    <source>
        <dbReference type="SAM" id="MobiDB-lite"/>
    </source>
</evidence>
<sequence>MNKRIFMDIHAVQTLPPSNINRDDTGSPKTAQYGGARRARVSSQSWKKAIREYFNKNTAQTNVGIRSLNVVEYVAEKINNIDSSITMEEAIKMADEIFNLGGIKTKDNKVRALFFLGEIQAVKLAEAAIEGVKDKKTIQEIFNSNPAIDIALFGRMVADDPYLNEDASCQVAHSISTHEIQTEFDFYTAVDDLSPQDNAGAGMLGTIEFNSSTMYRYANVAVHDFLNQVGDKESTINALKAFVEAFSNSLPTGMLNSFANQTLPQFIMVSIRSDRPVSLVSAFEEPVRSKEGYVEESIKKLTKEYKEVEKFVEEPLFTIVLSTRAIELSDEFEKAESMKDILSKLGEKLAEVIDESQGE</sequence>
<dbReference type="NCBIfam" id="TIGR01869">
    <property type="entry name" value="casC_Cse4"/>
    <property type="match status" value="1"/>
</dbReference>
<dbReference type="Pfam" id="PF09344">
    <property type="entry name" value="Cas_CT1975"/>
    <property type="match status" value="1"/>
</dbReference>
<gene>
    <name evidence="2" type="primary">casC</name>
    <name evidence="2" type="ORF">HMPREF9225_1591</name>
</gene>
<dbReference type="EMBL" id="AEEH01000048">
    <property type="protein sequence ID" value="EFM24725.1"/>
    <property type="molecule type" value="Genomic_DNA"/>
</dbReference>
<dbReference type="STRING" id="862517.HMPREF9225_1591"/>
<dbReference type="OrthoDB" id="6063at2"/>
<organism evidence="2 3">
    <name type="scientific">Peptoniphilus duerdenii ATCC BAA-1640</name>
    <dbReference type="NCBI Taxonomy" id="862517"/>
    <lineage>
        <taxon>Bacteria</taxon>
        <taxon>Bacillati</taxon>
        <taxon>Bacillota</taxon>
        <taxon>Tissierellia</taxon>
        <taxon>Tissierellales</taxon>
        <taxon>Peptoniphilaceae</taxon>
        <taxon>Peptoniphilus</taxon>
    </lineage>
</organism>
<proteinExistence type="predicted"/>
<reference evidence="2 3" key="1">
    <citation type="submission" date="2010-07" db="EMBL/GenBank/DDBJ databases">
        <authorList>
            <person name="Muzny D."/>
            <person name="Qin X."/>
            <person name="Deng J."/>
            <person name="Jiang H."/>
            <person name="Liu Y."/>
            <person name="Qu J."/>
            <person name="Song X.-Z."/>
            <person name="Zhang L."/>
            <person name="Thornton R."/>
            <person name="Coyle M."/>
            <person name="Francisco L."/>
            <person name="Jackson L."/>
            <person name="Javaid M."/>
            <person name="Korchina V."/>
            <person name="Kovar C."/>
            <person name="Mata R."/>
            <person name="Mathew T."/>
            <person name="Ngo R."/>
            <person name="Nguyen L."/>
            <person name="Nguyen N."/>
            <person name="Okwuonu G."/>
            <person name="Ongeri F."/>
            <person name="Pham C."/>
            <person name="Simmons D."/>
            <person name="Wilczek-Boney K."/>
            <person name="Hale W."/>
            <person name="Jakkamsetti A."/>
            <person name="Pham P."/>
            <person name="Ruth R."/>
            <person name="San Lucas F."/>
            <person name="Warren J."/>
            <person name="Zhang J."/>
            <person name="Zhao Z."/>
            <person name="Zhou C."/>
            <person name="Zhu D."/>
            <person name="Lee S."/>
            <person name="Bess C."/>
            <person name="Blankenburg K."/>
            <person name="Forbes L."/>
            <person name="Fu Q."/>
            <person name="Gubbala S."/>
            <person name="Hirani K."/>
            <person name="Jayaseelan J.C."/>
            <person name="Lara F."/>
            <person name="Munidasa M."/>
            <person name="Palculict T."/>
            <person name="Patil S."/>
            <person name="Pu L.-L."/>
            <person name="Saada N."/>
            <person name="Tang L."/>
            <person name="Weissenberger G."/>
            <person name="Zhu Y."/>
            <person name="Hemphill L."/>
            <person name="Shang Y."/>
            <person name="Youmans B."/>
            <person name="Ayvaz T."/>
            <person name="Ross M."/>
            <person name="Santibanez J."/>
            <person name="Aqrawi P."/>
            <person name="Gross S."/>
            <person name="Joshi V."/>
            <person name="Fowler G."/>
            <person name="Nazareth L."/>
            <person name="Reid J."/>
            <person name="Worley K."/>
            <person name="Petrosino J."/>
            <person name="Highlander S."/>
            <person name="Gibbs R."/>
        </authorList>
    </citation>
    <scope>NUCLEOTIDE SEQUENCE [LARGE SCALE GENOMIC DNA]</scope>
    <source>
        <strain evidence="2 3">ATCC BAA-1640</strain>
    </source>
</reference>
<dbReference type="RefSeq" id="WP_008902366.1">
    <property type="nucleotide sequence ID" value="NZ_GL397071.1"/>
</dbReference>
<keyword evidence="3" id="KW-1185">Reference proteome</keyword>
<feature type="region of interest" description="Disordered" evidence="1">
    <location>
        <begin position="16"/>
        <end position="38"/>
    </location>
</feature>